<proteinExistence type="predicted"/>
<feature type="domain" description="Replication-associated protein ORF2/G2P" evidence="2">
    <location>
        <begin position="116"/>
        <end position="235"/>
    </location>
</feature>
<feature type="region of interest" description="Disordered" evidence="1">
    <location>
        <begin position="295"/>
        <end position="319"/>
    </location>
</feature>
<dbReference type="EMBL" id="LN854336">
    <property type="protein sequence ID" value="CRY98098.1"/>
    <property type="molecule type" value="Genomic_DNA"/>
</dbReference>
<name>A0A0H5Q839_9ZZZZ</name>
<organism evidence="3">
    <name type="scientific">uncultured prokaryote</name>
    <dbReference type="NCBI Taxonomy" id="198431"/>
    <lineage>
        <taxon>unclassified sequences</taxon>
        <taxon>environmental samples</taxon>
    </lineage>
</organism>
<evidence type="ECO:0000313" key="3">
    <source>
        <dbReference type="EMBL" id="CRY98098.1"/>
    </source>
</evidence>
<evidence type="ECO:0000256" key="1">
    <source>
        <dbReference type="SAM" id="MobiDB-lite"/>
    </source>
</evidence>
<dbReference type="Pfam" id="PF23343">
    <property type="entry name" value="REP_ORF2-G2P"/>
    <property type="match status" value="1"/>
</dbReference>
<sequence>MTNAENLDLFFENQKKSDDFILQKSLKLFSDYNFDAIFSNSDDVKLNYQNKFRIKRVISDDEFKVYENPNPKGNSLCYFGLNKLQGFQNFSNSENARFSSRNRVVEIIKANPDFCYFFTGTFDPKKWNSKNFQEVFKPLRRFLQNKGIKYILVPELHQSGAIHFHGVFNETVEPYLDNFDLSKKLPKRIRDGILKENRKLFDFPTYAKRFGWVSIEKIRNLDAVACYVSKYITKSFDDEKNRISYRRFFASKNLSRPFNDFPKENDVLEFEPIRFSKKIPMVYFKKRVVPTPSARALSKPSAQGGSETPTARPAPPSFY</sequence>
<accession>A0A0H5Q839</accession>
<feature type="compositionally biased region" description="Polar residues" evidence="1">
    <location>
        <begin position="300"/>
        <end position="309"/>
    </location>
</feature>
<evidence type="ECO:0000259" key="2">
    <source>
        <dbReference type="Pfam" id="PF23343"/>
    </source>
</evidence>
<dbReference type="AlphaFoldDB" id="A0A0H5Q839"/>
<protein>
    <recommendedName>
        <fullName evidence="2">Replication-associated protein ORF2/G2P domain-containing protein</fullName>
    </recommendedName>
</protein>
<reference evidence="3" key="2">
    <citation type="submission" date="2015-07" db="EMBL/GenBank/DDBJ databases">
        <title>Plasmids, circular viruses and viroids from rat gut.</title>
        <authorList>
            <person name="Jorgensen T.J."/>
            <person name="Hansen M.A."/>
            <person name="Xu Z."/>
            <person name="Tabak M.A."/>
            <person name="Sorensen S.J."/>
            <person name="Hansen L.H."/>
        </authorList>
    </citation>
    <scope>NUCLEOTIDE SEQUENCE</scope>
    <source>
        <strain evidence="3">RGRH1841</strain>
    </source>
</reference>
<reference evidence="3" key="1">
    <citation type="submission" date="2015-06" db="EMBL/GenBank/DDBJ databases">
        <authorList>
            <person name="Joergensen T."/>
        </authorList>
    </citation>
    <scope>NUCLEOTIDE SEQUENCE</scope>
    <source>
        <strain evidence="3">RGRH1841</strain>
    </source>
</reference>
<dbReference type="InterPro" id="IPR056906">
    <property type="entry name" value="ORF2/G2P_dom"/>
</dbReference>